<feature type="binding site" description="axial binding residue" evidence="1">
    <location>
        <position position="231"/>
    </location>
    <ligand>
        <name>heme b</name>
        <dbReference type="ChEBI" id="CHEBI:60344"/>
    </ligand>
    <ligandPart>
        <name>Fe</name>
        <dbReference type="ChEBI" id="CHEBI:18248"/>
    </ligandPart>
</feature>
<keyword evidence="1" id="KW-0349">Heme</keyword>
<dbReference type="CDD" id="cd07828">
    <property type="entry name" value="lipocalin_heme-bd-THAP4-like"/>
    <property type="match status" value="1"/>
</dbReference>
<dbReference type="AlphaFoldDB" id="C8XA62"/>
<dbReference type="HOGENOM" id="CLU_085483_0_0_11"/>
<dbReference type="PANTHER" id="PTHR15854">
    <property type="entry name" value="THAP4 PROTEIN"/>
    <property type="match status" value="1"/>
</dbReference>
<feature type="region of interest" description="Disordered" evidence="2">
    <location>
        <begin position="1"/>
        <end position="47"/>
    </location>
</feature>
<comment type="cofactor">
    <cofactor evidence="1">
        <name>heme b</name>
        <dbReference type="ChEBI" id="CHEBI:60344"/>
    </cofactor>
    <text evidence="1">Binds 1 heme b group per subunit, that coordinates a highly solvent-exposed Fe(III) atom.</text>
</comment>
<keyword evidence="5" id="KW-1185">Reference proteome</keyword>
<dbReference type="GO" id="GO:0046872">
    <property type="term" value="F:metal ion binding"/>
    <property type="evidence" value="ECO:0007669"/>
    <property type="project" value="UniProtKB-KW"/>
</dbReference>
<name>C8XA62_NAKMY</name>
<dbReference type="InterPro" id="IPR022939">
    <property type="entry name" value="Nb(III)_bact/plant"/>
</dbReference>
<dbReference type="Pfam" id="PF08768">
    <property type="entry name" value="THAP4_heme-bd"/>
    <property type="match status" value="1"/>
</dbReference>
<comment type="pathway">
    <text evidence="1">Nitrogen metabolism.</text>
</comment>
<dbReference type="HAMAP" id="MF_01297">
    <property type="entry name" value="nitrobindin"/>
    <property type="match status" value="1"/>
</dbReference>
<evidence type="ECO:0000256" key="2">
    <source>
        <dbReference type="SAM" id="MobiDB-lite"/>
    </source>
</evidence>
<dbReference type="InterPro" id="IPR014878">
    <property type="entry name" value="THAP4-like_heme-bd"/>
</dbReference>
<evidence type="ECO:0000313" key="4">
    <source>
        <dbReference type="EMBL" id="ACV81262.1"/>
    </source>
</evidence>
<comment type="similarity">
    <text evidence="1">Belongs to the nitrobindin family.</text>
</comment>
<proteinExistence type="inferred from homology"/>
<feature type="short sequence motif" description="GXWXGXG" evidence="1">
    <location>
        <begin position="93"/>
        <end position="99"/>
    </location>
</feature>
<keyword evidence="1" id="KW-0408">Iron</keyword>
<evidence type="ECO:0000259" key="3">
    <source>
        <dbReference type="Pfam" id="PF08768"/>
    </source>
</evidence>
<dbReference type="Gene3D" id="2.40.128.20">
    <property type="match status" value="1"/>
</dbReference>
<gene>
    <name evidence="4" type="ordered locus">Namu_4989</name>
</gene>
<dbReference type="InterPro" id="IPR012674">
    <property type="entry name" value="Calycin"/>
</dbReference>
<dbReference type="InterPro" id="IPR045165">
    <property type="entry name" value="Nitrobindin"/>
</dbReference>
<reference evidence="5" key="1">
    <citation type="submission" date="2009-09" db="EMBL/GenBank/DDBJ databases">
        <title>The complete genome of Nakamurella multipartita DSM 44233.</title>
        <authorList>
            <consortium name="US DOE Joint Genome Institute (JGI-PGF)"/>
            <person name="Lucas S."/>
            <person name="Copeland A."/>
            <person name="Lapidus A."/>
            <person name="Glavina del Rio T."/>
            <person name="Dalin E."/>
            <person name="Tice H."/>
            <person name="Bruce D."/>
            <person name="Goodwin L."/>
            <person name="Pitluck S."/>
            <person name="Kyrpides N."/>
            <person name="Mavromatis K."/>
            <person name="Ivanova N."/>
            <person name="Ovchinnikova G."/>
            <person name="Sims D."/>
            <person name="Meincke L."/>
            <person name="Brettin T."/>
            <person name="Detter J.C."/>
            <person name="Han C."/>
            <person name="Larimer F."/>
            <person name="Land M."/>
            <person name="Hauser L."/>
            <person name="Markowitz V."/>
            <person name="Cheng J.-F."/>
            <person name="Hugenholtz P."/>
            <person name="Woyke T."/>
            <person name="Wu D."/>
            <person name="Klenk H.-P."/>
            <person name="Eisen J.A."/>
        </authorList>
    </citation>
    <scope>NUCLEOTIDE SEQUENCE [LARGE SCALE GENOMIC DNA]</scope>
    <source>
        <strain evidence="5">ATCC 700099 / DSM 44233 / CIP 104796 / JCM 9543 / NBRC 105858 / Y-104</strain>
    </source>
</reference>
<accession>C8XA62</accession>
<organism evidence="4 5">
    <name type="scientific">Nakamurella multipartita (strain ATCC 700099 / DSM 44233 / CIP 104796 / JCM 9543 / NBRC 105858 / Y-104)</name>
    <name type="common">Microsphaera multipartita</name>
    <dbReference type="NCBI Taxonomy" id="479431"/>
    <lineage>
        <taxon>Bacteria</taxon>
        <taxon>Bacillati</taxon>
        <taxon>Actinomycetota</taxon>
        <taxon>Actinomycetes</taxon>
        <taxon>Nakamurellales</taxon>
        <taxon>Nakamurellaceae</taxon>
        <taxon>Nakamurella</taxon>
    </lineage>
</organism>
<dbReference type="eggNOG" id="COG4044">
    <property type="taxonomic scope" value="Bacteria"/>
</dbReference>
<feature type="compositionally biased region" description="Low complexity" evidence="2">
    <location>
        <begin position="1"/>
        <end position="33"/>
    </location>
</feature>
<dbReference type="GO" id="GO:0062213">
    <property type="term" value="F:peroxynitrite isomerase activity"/>
    <property type="evidence" value="ECO:0007669"/>
    <property type="project" value="UniProtKB-UniRule"/>
</dbReference>
<keyword evidence="1" id="KW-0479">Metal-binding</keyword>
<dbReference type="KEGG" id="nml:Namu_4989"/>
<sequence length="241" mass="25204">MLPDSADGPADHAAASSADDSADSFADGGADTARGPVPGSGDAAILAAQERAEATRGLDIADVPPLPIPADTANVRARPGLHPDCQPLLPLVGVWRGVGRFGNEPGQNEPQFGQQIVISHDGRPFLRYESISWLLEPDGSVKGPSSREVGFFRPQPDGSIELMVAHAEGRIELFYGRPRSTAAWGLSTDATLRTPTAPPVVGATRLIGITPDGKLAYVEERAHSDVELAPHTSAALDRIAG</sequence>
<dbReference type="EMBL" id="CP001737">
    <property type="protein sequence ID" value="ACV81262.1"/>
    <property type="molecule type" value="Genomic_DNA"/>
</dbReference>
<dbReference type="InParanoid" id="C8XA62"/>
<protein>
    <recommendedName>
        <fullName evidence="1">Peroxynitrite isomerase</fullName>
        <ecNumber evidence="1">5.99.-.-</ecNumber>
    </recommendedName>
    <alternativeName>
        <fullName evidence="1">Ferric nitrobindin</fullName>
        <shortName evidence="1">Nb(III)</shortName>
    </alternativeName>
</protein>
<dbReference type="STRING" id="479431.Namu_4989"/>
<dbReference type="GO" id="GO:0020037">
    <property type="term" value="F:heme binding"/>
    <property type="evidence" value="ECO:0007669"/>
    <property type="project" value="UniProtKB-UniRule"/>
</dbReference>
<feature type="domain" description="THAP4-like heme-binding" evidence="3">
    <location>
        <begin position="85"/>
        <end position="238"/>
    </location>
</feature>
<comment type="catalytic activity">
    <reaction evidence="1">
        <text>peroxynitrite = nitrate</text>
        <dbReference type="Rhea" id="RHEA:63116"/>
        <dbReference type="ChEBI" id="CHEBI:17632"/>
        <dbReference type="ChEBI" id="CHEBI:25941"/>
    </reaction>
</comment>
<reference evidence="4 5" key="2">
    <citation type="journal article" date="2010" name="Stand. Genomic Sci.">
        <title>Complete genome sequence of Nakamurella multipartita type strain (Y-104).</title>
        <authorList>
            <person name="Tice H."/>
            <person name="Mayilraj S."/>
            <person name="Sims D."/>
            <person name="Lapidus A."/>
            <person name="Nolan M."/>
            <person name="Lucas S."/>
            <person name="Glavina Del Rio T."/>
            <person name="Copeland A."/>
            <person name="Cheng J.F."/>
            <person name="Meincke L."/>
            <person name="Bruce D."/>
            <person name="Goodwin L."/>
            <person name="Pitluck S."/>
            <person name="Ivanova N."/>
            <person name="Mavromatis K."/>
            <person name="Ovchinnikova G."/>
            <person name="Pati A."/>
            <person name="Chen A."/>
            <person name="Palaniappan K."/>
            <person name="Land M."/>
            <person name="Hauser L."/>
            <person name="Chang Y.J."/>
            <person name="Jeffries C.D."/>
            <person name="Detter J.C."/>
            <person name="Brettin T."/>
            <person name="Rohde M."/>
            <person name="Goker M."/>
            <person name="Bristow J."/>
            <person name="Eisen J.A."/>
            <person name="Markowitz V."/>
            <person name="Hugenholtz P."/>
            <person name="Kyrpides N.C."/>
            <person name="Klenk H.P."/>
            <person name="Chen F."/>
        </authorList>
    </citation>
    <scope>NUCLEOTIDE SEQUENCE [LARGE SCALE GENOMIC DNA]</scope>
    <source>
        <strain evidence="5">ATCC 700099 / DSM 44233 / CIP 104796 / JCM 9543 / NBRC 105858 / Y-104</strain>
    </source>
</reference>
<dbReference type="PANTHER" id="PTHR15854:SF4">
    <property type="entry name" value="PEROXYNITRITE ISOMERASE THAP4"/>
    <property type="match status" value="1"/>
</dbReference>
<comment type="domain">
    <text evidence="1">Forms a 10-stranded antiparallel beta-barrel structure able to accommodate a hydrophobic ligand in its interior. In fact, this fold hosts the heme group, which is located in a wide surface cleft.</text>
</comment>
<keyword evidence="1" id="KW-0413">Isomerase</keyword>
<dbReference type="EC" id="5.99.-.-" evidence="1"/>
<dbReference type="Proteomes" id="UP000002218">
    <property type="component" value="Chromosome"/>
</dbReference>
<evidence type="ECO:0000313" key="5">
    <source>
        <dbReference type="Proteomes" id="UP000002218"/>
    </source>
</evidence>
<comment type="caution">
    <text evidence="1">Lacks conserved residue(s) required for the propagation of feature annotation.</text>
</comment>
<evidence type="ECO:0000256" key="1">
    <source>
        <dbReference type="HAMAP-Rule" id="MF_01297"/>
    </source>
</evidence>
<dbReference type="SUPFAM" id="SSF50814">
    <property type="entry name" value="Lipocalins"/>
    <property type="match status" value="1"/>
</dbReference>
<comment type="function">
    <text evidence="1">Heme-binding protein able to scavenge peroxynitrite and to protect free L-tyrosine against peroxynitrite-mediated nitration, by acting as a peroxynitrite isomerase that converts peroxynitrite to nitrate. Therefore, this protein likely plays a role in peroxynitrite sensing and in the detoxification of reactive nitrogen and oxygen species (RNS and ROS, respectively). Is able to bind nitric oxide (NO) in vitro, but may act as a sensor of peroxynitrite levels in vivo.</text>
</comment>